<dbReference type="EMBL" id="BMEA01000001">
    <property type="protein sequence ID" value="GGB68448.1"/>
    <property type="molecule type" value="Genomic_DNA"/>
</dbReference>
<evidence type="ECO:0000256" key="2">
    <source>
        <dbReference type="ARBA" id="ARBA00009441"/>
    </source>
</evidence>
<dbReference type="CDD" id="cd03241">
    <property type="entry name" value="ABC_RecN"/>
    <property type="match status" value="2"/>
</dbReference>
<dbReference type="SUPFAM" id="SSF52540">
    <property type="entry name" value="P-loop containing nucleoside triphosphate hydrolases"/>
    <property type="match status" value="2"/>
</dbReference>
<name>A0A8H9FQ79_9MICO</name>
<dbReference type="SMART" id="SM00382">
    <property type="entry name" value="AAA"/>
    <property type="match status" value="1"/>
</dbReference>
<feature type="coiled-coil region" evidence="10">
    <location>
        <begin position="344"/>
        <end position="378"/>
    </location>
</feature>
<gene>
    <name evidence="12" type="primary">recN</name>
    <name evidence="12" type="ORF">GCM10011314_04650</name>
</gene>
<dbReference type="GO" id="GO:0005524">
    <property type="term" value="F:ATP binding"/>
    <property type="evidence" value="ECO:0007669"/>
    <property type="project" value="UniProtKB-KW"/>
</dbReference>
<keyword evidence="5 9" id="KW-0227">DNA damage</keyword>
<keyword evidence="7 9" id="KW-0234">DNA repair</keyword>
<protein>
    <recommendedName>
        <fullName evidence="3 9">DNA repair protein RecN</fullName>
    </recommendedName>
    <alternativeName>
        <fullName evidence="8 9">Recombination protein N</fullName>
    </alternativeName>
</protein>
<dbReference type="InterPro" id="IPR003395">
    <property type="entry name" value="RecF/RecN/SMC_N"/>
</dbReference>
<dbReference type="PANTHER" id="PTHR11059">
    <property type="entry name" value="DNA REPAIR PROTEIN RECN"/>
    <property type="match status" value="1"/>
</dbReference>
<evidence type="ECO:0000313" key="13">
    <source>
        <dbReference type="Proteomes" id="UP000628079"/>
    </source>
</evidence>
<organism evidence="12 13">
    <name type="scientific">Knoellia flava</name>
    <dbReference type="NCBI Taxonomy" id="913969"/>
    <lineage>
        <taxon>Bacteria</taxon>
        <taxon>Bacillati</taxon>
        <taxon>Actinomycetota</taxon>
        <taxon>Actinomycetes</taxon>
        <taxon>Micrococcales</taxon>
        <taxon>Intrasporangiaceae</taxon>
        <taxon>Knoellia</taxon>
    </lineage>
</organism>
<evidence type="ECO:0000256" key="4">
    <source>
        <dbReference type="ARBA" id="ARBA00022741"/>
    </source>
</evidence>
<evidence type="ECO:0000256" key="1">
    <source>
        <dbReference type="ARBA" id="ARBA00003618"/>
    </source>
</evidence>
<evidence type="ECO:0000256" key="5">
    <source>
        <dbReference type="ARBA" id="ARBA00022763"/>
    </source>
</evidence>
<comment type="caution">
    <text evidence="12">The sequence shown here is derived from an EMBL/GenBank/DDBJ whole genome shotgun (WGS) entry which is preliminary data.</text>
</comment>
<reference evidence="12" key="2">
    <citation type="submission" date="2020-09" db="EMBL/GenBank/DDBJ databases">
        <authorList>
            <person name="Sun Q."/>
            <person name="Zhou Y."/>
        </authorList>
    </citation>
    <scope>NUCLEOTIDE SEQUENCE</scope>
    <source>
        <strain evidence="12">CGMCC 1.10749</strain>
    </source>
</reference>
<feature type="domain" description="AAA+ ATPase" evidence="11">
    <location>
        <begin position="21"/>
        <end position="519"/>
    </location>
</feature>
<evidence type="ECO:0000256" key="3">
    <source>
        <dbReference type="ARBA" id="ARBA00021315"/>
    </source>
</evidence>
<dbReference type="RefSeq" id="WP_035947770.1">
    <property type="nucleotide sequence ID" value="NZ_BMEA01000001.1"/>
</dbReference>
<reference evidence="12" key="1">
    <citation type="journal article" date="2014" name="Int. J. Syst. Evol. Microbiol.">
        <title>Complete genome sequence of Corynebacterium casei LMG S-19264T (=DSM 44701T), isolated from a smear-ripened cheese.</title>
        <authorList>
            <consortium name="US DOE Joint Genome Institute (JGI-PGF)"/>
            <person name="Walter F."/>
            <person name="Albersmeier A."/>
            <person name="Kalinowski J."/>
            <person name="Ruckert C."/>
        </authorList>
    </citation>
    <scope>NUCLEOTIDE SEQUENCE</scope>
    <source>
        <strain evidence="12">CGMCC 1.10749</strain>
    </source>
</reference>
<evidence type="ECO:0000313" key="12">
    <source>
        <dbReference type="EMBL" id="GGB68448.1"/>
    </source>
</evidence>
<comment type="similarity">
    <text evidence="2 9">Belongs to the RecN family.</text>
</comment>
<dbReference type="AlphaFoldDB" id="A0A8H9FQ79"/>
<evidence type="ECO:0000256" key="8">
    <source>
        <dbReference type="ARBA" id="ARBA00033408"/>
    </source>
</evidence>
<dbReference type="InterPro" id="IPR003593">
    <property type="entry name" value="AAA+_ATPase"/>
</dbReference>
<keyword evidence="10" id="KW-0175">Coiled coil</keyword>
<sequence length="568" mass="59805">MLQEIRIKDLGIIDESLIEFGPGLTVLTGETGAGKTMVVTSLGLLLGARSDSGLVREGSDRAVIEGVFEVPADHPATVRAVEAGGDVDDSLVLVRSVSGEGRSRAYVGGRSAPVGVLGELGEHLVAVHGQADQWRLRRPEEHRELLDAFGGPGLGRVRTAYDEVYAAHAAAVTELESLRAAARERAQELDLLHRGLERIEALEPQHGEDVSLRTEDERLAHAEELRSGSSRAQVLLAGDDDALGGGNAGVMGQLAEARAALSQVSDNDPALADLERRLVEVSHLVTDLASDLSAYVADVDLDPGRLAWVQERRAALSDLTRSYGDTVDEVLAWGEAAARRVLELEGDDDRITTLEETVARLESERVEAAAALTAARRKASKALSKRIGEELRHLAMGSATVVVGVEQSGRLGPHGADDVEIGLAANVGSTPRSVSKVASGGELSRVMLAIEVATAQADRSRAVPTFVFDEVDAGVGGRAALDVGARLAALAASAQVIVVTHLAQVAAHADNHLVVSKADDGKVTRSGVRRVDGDERVSELARMMAGSESEAALEHARDLLGDVTRSTA</sequence>
<dbReference type="GO" id="GO:0006281">
    <property type="term" value="P:DNA repair"/>
    <property type="evidence" value="ECO:0007669"/>
    <property type="project" value="UniProtKB-KW"/>
</dbReference>
<proteinExistence type="inferred from homology"/>
<dbReference type="GO" id="GO:0043590">
    <property type="term" value="C:bacterial nucleoid"/>
    <property type="evidence" value="ECO:0007669"/>
    <property type="project" value="TreeGrafter"/>
</dbReference>
<dbReference type="GO" id="GO:0006310">
    <property type="term" value="P:DNA recombination"/>
    <property type="evidence" value="ECO:0007669"/>
    <property type="project" value="InterPro"/>
</dbReference>
<dbReference type="NCBIfam" id="TIGR00634">
    <property type="entry name" value="recN"/>
    <property type="match status" value="1"/>
</dbReference>
<dbReference type="InterPro" id="IPR027417">
    <property type="entry name" value="P-loop_NTPase"/>
</dbReference>
<keyword evidence="4" id="KW-0547">Nucleotide-binding</keyword>
<evidence type="ECO:0000256" key="7">
    <source>
        <dbReference type="ARBA" id="ARBA00023204"/>
    </source>
</evidence>
<dbReference type="FunFam" id="3.40.50.300:FF:000319">
    <property type="entry name" value="DNA repair protein RecN"/>
    <property type="match status" value="1"/>
</dbReference>
<evidence type="ECO:0000256" key="6">
    <source>
        <dbReference type="ARBA" id="ARBA00022840"/>
    </source>
</evidence>
<dbReference type="Gene3D" id="3.40.50.300">
    <property type="entry name" value="P-loop containing nucleotide triphosphate hydrolases"/>
    <property type="match status" value="2"/>
</dbReference>
<evidence type="ECO:0000256" key="10">
    <source>
        <dbReference type="SAM" id="Coils"/>
    </source>
</evidence>
<comment type="function">
    <text evidence="1 9">May be involved in recombinational repair of damaged DNA.</text>
</comment>
<dbReference type="InterPro" id="IPR004604">
    <property type="entry name" value="DNA_recomb/repair_RecN"/>
</dbReference>
<dbReference type="PANTHER" id="PTHR11059:SF0">
    <property type="entry name" value="DNA REPAIR PROTEIN RECN"/>
    <property type="match status" value="1"/>
</dbReference>
<keyword evidence="6" id="KW-0067">ATP-binding</keyword>
<dbReference type="Pfam" id="PF02463">
    <property type="entry name" value="SMC_N"/>
    <property type="match status" value="1"/>
</dbReference>
<accession>A0A8H9FQ79</accession>
<dbReference type="GO" id="GO:0009432">
    <property type="term" value="P:SOS response"/>
    <property type="evidence" value="ECO:0007669"/>
    <property type="project" value="TreeGrafter"/>
</dbReference>
<dbReference type="PIRSF" id="PIRSF003128">
    <property type="entry name" value="RecN"/>
    <property type="match status" value="1"/>
</dbReference>
<evidence type="ECO:0000259" key="11">
    <source>
        <dbReference type="SMART" id="SM00382"/>
    </source>
</evidence>
<evidence type="ECO:0000256" key="9">
    <source>
        <dbReference type="PIRNR" id="PIRNR003128"/>
    </source>
</evidence>
<dbReference type="Proteomes" id="UP000628079">
    <property type="component" value="Unassembled WGS sequence"/>
</dbReference>